<organism evidence="1 2">
    <name type="scientific">Piscinibacter sakaiensis</name>
    <name type="common">Ideonella sakaiensis</name>
    <dbReference type="NCBI Taxonomy" id="1547922"/>
    <lineage>
        <taxon>Bacteria</taxon>
        <taxon>Pseudomonadati</taxon>
        <taxon>Pseudomonadota</taxon>
        <taxon>Betaproteobacteria</taxon>
        <taxon>Burkholderiales</taxon>
        <taxon>Sphaerotilaceae</taxon>
        <taxon>Piscinibacter</taxon>
    </lineage>
</organism>
<evidence type="ECO:0000313" key="2">
    <source>
        <dbReference type="Proteomes" id="UP000037660"/>
    </source>
</evidence>
<protein>
    <submittedName>
        <fullName evidence="1">Uncharacterized protein</fullName>
    </submittedName>
</protein>
<comment type="caution">
    <text evidence="1">The sequence shown here is derived from an EMBL/GenBank/DDBJ whole genome shotgun (WGS) entry which is preliminary data.</text>
</comment>
<proteinExistence type="predicted"/>
<sequence>MFPADWPSTWDVGVRLGAALRQAYQAAETGGGGAGGTHAGPRAHVRRAHWHTILSGPRLRDDGSAIPSGERRADLRWMPPIPVNVQDLEQLPATVRRVE</sequence>
<gene>
    <name evidence="1" type="ORF">ISF6_0933</name>
</gene>
<reference evidence="1 2" key="2">
    <citation type="journal article" date="2016" name="Science">
        <title>A bacterium that degrades and assimilates poly(ethylene terephthalate).</title>
        <authorList>
            <person name="Yoshida S."/>
            <person name="Hiraga K."/>
            <person name="Takehana T."/>
            <person name="Taniguchi I."/>
            <person name="Yamaji H."/>
            <person name="Maeda Y."/>
            <person name="Toyohara K."/>
            <person name="Miyamoto K."/>
            <person name="Kimura Y."/>
            <person name="Oda K."/>
        </authorList>
    </citation>
    <scope>NUCLEOTIDE SEQUENCE [LARGE SCALE GENOMIC DNA]</scope>
    <source>
        <strain evidence="2">NBRC 110686 / TISTR 2288 / 201-F6</strain>
    </source>
</reference>
<dbReference type="Proteomes" id="UP000037660">
    <property type="component" value="Unassembled WGS sequence"/>
</dbReference>
<dbReference type="Pfam" id="PF26125">
    <property type="entry name" value="AcrVA2-like"/>
    <property type="match status" value="1"/>
</dbReference>
<accession>A0A0K8P8U6</accession>
<name>A0A0K8P8U6_PISS1</name>
<dbReference type="OrthoDB" id="5514004at2"/>
<dbReference type="InterPro" id="IPR058915">
    <property type="entry name" value="AcrVA2-like"/>
</dbReference>
<evidence type="ECO:0000313" key="1">
    <source>
        <dbReference type="EMBL" id="GAP39068.1"/>
    </source>
</evidence>
<dbReference type="EMBL" id="BBYR01000178">
    <property type="protein sequence ID" value="GAP39068.1"/>
    <property type="molecule type" value="Genomic_DNA"/>
</dbReference>
<reference evidence="2" key="1">
    <citation type="submission" date="2015-07" db="EMBL/GenBank/DDBJ databases">
        <title>Discovery of a poly(ethylene terephthalate assimilation.</title>
        <authorList>
            <person name="Yoshida S."/>
            <person name="Hiraga K."/>
            <person name="Takehana T."/>
            <person name="Taniguchi I."/>
            <person name="Yamaji H."/>
            <person name="Maeda Y."/>
            <person name="Toyohara K."/>
            <person name="Miyamoto K."/>
            <person name="Kimura Y."/>
            <person name="Oda K."/>
        </authorList>
    </citation>
    <scope>NUCLEOTIDE SEQUENCE [LARGE SCALE GENOMIC DNA]</scope>
    <source>
        <strain evidence="2">NBRC 110686 / TISTR 2288 / 201-F6</strain>
    </source>
</reference>
<keyword evidence="2" id="KW-1185">Reference proteome</keyword>
<dbReference type="AlphaFoldDB" id="A0A0K8P8U6"/>